<dbReference type="GeneID" id="22587846"/>
<dbReference type="AlphaFoldDB" id="A0A0A0HX30"/>
<dbReference type="RefSeq" id="XP_010761166.1">
    <property type="nucleotide sequence ID" value="XM_010762864.1"/>
</dbReference>
<gene>
    <name evidence="1" type="ORF">PADG_11949</name>
</gene>
<dbReference type="EMBL" id="KN275962">
    <property type="protein sequence ID" value="KGM91970.1"/>
    <property type="molecule type" value="Genomic_DNA"/>
</dbReference>
<accession>A0A0A0HX30</accession>
<dbReference type="VEuPathDB" id="FungiDB:PADG_11949"/>
<protein>
    <submittedName>
        <fullName evidence="1">Uncharacterized protein</fullName>
    </submittedName>
</protein>
<dbReference type="HOGENOM" id="CLU_2758498_0_0_1"/>
<proteinExistence type="predicted"/>
<dbReference type="KEGG" id="pbn:PADG_11949"/>
<sequence>MLSPASSLKSSPAERLSTDAAESVTMMRVMMLGKSLGVRDTAGDQGHASLLVQPPNKSMSLSLRFRWHFV</sequence>
<reference evidence="1 2" key="1">
    <citation type="journal article" date="2011" name="PLoS Genet.">
        <title>Comparative genomic analysis of human fungal pathogens causing paracoccidioidomycosis.</title>
        <authorList>
            <person name="Desjardins C.A."/>
            <person name="Champion M.D."/>
            <person name="Holder J.W."/>
            <person name="Muszewska A."/>
            <person name="Goldberg J."/>
            <person name="Bailao A.M."/>
            <person name="Brigido M.M."/>
            <person name="Ferreira M.E."/>
            <person name="Garcia A.M."/>
            <person name="Grynberg M."/>
            <person name="Gujja S."/>
            <person name="Heiman D.I."/>
            <person name="Henn M.R."/>
            <person name="Kodira C.D."/>
            <person name="Leon-Narvaez H."/>
            <person name="Longo L.V."/>
            <person name="Ma L.J."/>
            <person name="Malavazi I."/>
            <person name="Matsuo A.L."/>
            <person name="Morais F.V."/>
            <person name="Pereira M."/>
            <person name="Rodriguez-Brito S."/>
            <person name="Sakthikumar S."/>
            <person name="Salem-Izacc S.M."/>
            <person name="Sykes S.M."/>
            <person name="Teixeira M.M."/>
            <person name="Vallejo M.C."/>
            <person name="Walter M.E."/>
            <person name="Yandava C."/>
            <person name="Young S."/>
            <person name="Zeng Q."/>
            <person name="Zucker J."/>
            <person name="Felipe M.S."/>
            <person name="Goldman G.H."/>
            <person name="Haas B.J."/>
            <person name="McEwen J.G."/>
            <person name="Nino-Vega G."/>
            <person name="Puccia R."/>
            <person name="San-Blas G."/>
            <person name="Soares C.M."/>
            <person name="Birren B.W."/>
            <person name="Cuomo C.A."/>
        </authorList>
    </citation>
    <scope>NUCLEOTIDE SEQUENCE [LARGE SCALE GENOMIC DNA]</scope>
    <source>
        <strain evidence="1 2">Pb18</strain>
    </source>
</reference>
<dbReference type="OrthoDB" id="10262596at2759"/>
<organism evidence="1 2">
    <name type="scientific">Paracoccidioides brasiliensis (strain Pb18)</name>
    <dbReference type="NCBI Taxonomy" id="502780"/>
    <lineage>
        <taxon>Eukaryota</taxon>
        <taxon>Fungi</taxon>
        <taxon>Dikarya</taxon>
        <taxon>Ascomycota</taxon>
        <taxon>Pezizomycotina</taxon>
        <taxon>Eurotiomycetes</taxon>
        <taxon>Eurotiomycetidae</taxon>
        <taxon>Onygenales</taxon>
        <taxon>Ajellomycetaceae</taxon>
        <taxon>Paracoccidioides</taxon>
    </lineage>
</organism>
<dbReference type="InParanoid" id="A0A0A0HX30"/>
<dbReference type="Proteomes" id="UP000001628">
    <property type="component" value="Unassembled WGS sequence"/>
</dbReference>
<keyword evidence="2" id="KW-1185">Reference proteome</keyword>
<evidence type="ECO:0000313" key="1">
    <source>
        <dbReference type="EMBL" id="KGM91970.1"/>
    </source>
</evidence>
<evidence type="ECO:0000313" key="2">
    <source>
        <dbReference type="Proteomes" id="UP000001628"/>
    </source>
</evidence>
<name>A0A0A0HX30_PARBD</name>